<dbReference type="InterPro" id="IPR003812">
    <property type="entry name" value="Fido"/>
</dbReference>
<comment type="caution">
    <text evidence="2">The sequence shown here is derived from an EMBL/GenBank/DDBJ whole genome shotgun (WGS) entry which is preliminary data.</text>
</comment>
<dbReference type="EMBL" id="JAJVCN010000003">
    <property type="protein sequence ID" value="MCE7007806.1"/>
    <property type="molecule type" value="Genomic_DNA"/>
</dbReference>
<keyword evidence="3" id="KW-1185">Reference proteome</keyword>
<reference evidence="2 3" key="1">
    <citation type="submission" date="2021-12" db="EMBL/GenBank/DDBJ databases">
        <title>Genome sequence of Kibdelosporangium philippinense ATCC 49844.</title>
        <authorList>
            <person name="Fedorov E.A."/>
            <person name="Omeragic M."/>
            <person name="Shalygina K.F."/>
            <person name="Maclea K.S."/>
        </authorList>
    </citation>
    <scope>NUCLEOTIDE SEQUENCE [LARGE SCALE GENOMIC DNA]</scope>
    <source>
        <strain evidence="2 3">ATCC 49844</strain>
    </source>
</reference>
<name>A0ABS8ZJ62_9PSEU</name>
<sequence>MLFAVPDLDAKDQQVLGEIERFREELRHQVAEPRRWEGQLRRSLVAGAIQGSNSIEGIVVTIQDAQALVDGEEMSASVDDADRAAVTGYCEALTWVQQSAHMNGFVFHEMLLSALHFMMLKHDLSAWPGRYRPGAIYVSGGDPLNPVYAGPQPEQIAQLMAELMDWLNTGDLDAPVLVRAAIAHLNLVSIHPWRDGNGRMSRCLHRLVLARDKVLAPEFASIEEWLGEATNTYAYYEALRQTRTSWQPERNTHTWVRFCLRAHHMQAQLVQRRLERAAKTWHELAEIVSATGLDERVVSALYAAALGQVRRTTYQHDENLTRDQAVRDLQTLRRLGLIEPLGHGKTQRYTAAGAARQRAQEIVRQLGRTPLRDPYSD</sequence>
<dbReference type="PANTHER" id="PTHR13504:SF38">
    <property type="entry name" value="FIDO DOMAIN-CONTAINING PROTEIN"/>
    <property type="match status" value="1"/>
</dbReference>
<dbReference type="InterPro" id="IPR036597">
    <property type="entry name" value="Fido-like_dom_sf"/>
</dbReference>
<evidence type="ECO:0000313" key="2">
    <source>
        <dbReference type="EMBL" id="MCE7007806.1"/>
    </source>
</evidence>
<dbReference type="Pfam" id="PF02661">
    <property type="entry name" value="Fic"/>
    <property type="match status" value="1"/>
</dbReference>
<gene>
    <name evidence="2" type="ORF">LWC34_34035</name>
</gene>
<dbReference type="SUPFAM" id="SSF140931">
    <property type="entry name" value="Fic-like"/>
    <property type="match status" value="1"/>
</dbReference>
<dbReference type="RefSeq" id="WP_233729367.1">
    <property type="nucleotide sequence ID" value="NZ_JAJVCN010000003.1"/>
</dbReference>
<dbReference type="InterPro" id="IPR040198">
    <property type="entry name" value="Fido_containing"/>
</dbReference>
<evidence type="ECO:0000259" key="1">
    <source>
        <dbReference type="PROSITE" id="PS51459"/>
    </source>
</evidence>
<organism evidence="2 3">
    <name type="scientific">Kibdelosporangium philippinense</name>
    <dbReference type="NCBI Taxonomy" id="211113"/>
    <lineage>
        <taxon>Bacteria</taxon>
        <taxon>Bacillati</taxon>
        <taxon>Actinomycetota</taxon>
        <taxon>Actinomycetes</taxon>
        <taxon>Pseudonocardiales</taxon>
        <taxon>Pseudonocardiaceae</taxon>
        <taxon>Kibdelosporangium</taxon>
    </lineage>
</organism>
<protein>
    <submittedName>
        <fullName evidence="2">Fic family protein</fullName>
    </submittedName>
</protein>
<dbReference type="PANTHER" id="PTHR13504">
    <property type="entry name" value="FIDO DOMAIN-CONTAINING PROTEIN DDB_G0283145"/>
    <property type="match status" value="1"/>
</dbReference>
<proteinExistence type="predicted"/>
<accession>A0ABS8ZJ62</accession>
<evidence type="ECO:0000313" key="3">
    <source>
        <dbReference type="Proteomes" id="UP001521150"/>
    </source>
</evidence>
<dbReference type="PROSITE" id="PS51459">
    <property type="entry name" value="FIDO"/>
    <property type="match status" value="1"/>
</dbReference>
<dbReference type="Proteomes" id="UP001521150">
    <property type="component" value="Unassembled WGS sequence"/>
</dbReference>
<dbReference type="Gene3D" id="1.10.3290.10">
    <property type="entry name" value="Fido-like domain"/>
    <property type="match status" value="1"/>
</dbReference>
<feature type="domain" description="Fido" evidence="1">
    <location>
        <begin position="107"/>
        <end position="261"/>
    </location>
</feature>